<feature type="region of interest" description="Disordered" evidence="1">
    <location>
        <begin position="54"/>
        <end position="95"/>
    </location>
</feature>
<name>A0A498LUR7_LABRO</name>
<gene>
    <name evidence="2" type="ORF">ROHU_010644</name>
</gene>
<feature type="compositionally biased region" description="Basic and acidic residues" evidence="1">
    <location>
        <begin position="70"/>
        <end position="81"/>
    </location>
</feature>
<dbReference type="EMBL" id="QBIY01013142">
    <property type="protein sequence ID" value="RXN11412.1"/>
    <property type="molecule type" value="Genomic_DNA"/>
</dbReference>
<dbReference type="Proteomes" id="UP000290572">
    <property type="component" value="Unassembled WGS sequence"/>
</dbReference>
<evidence type="ECO:0000313" key="2">
    <source>
        <dbReference type="EMBL" id="RXN11412.1"/>
    </source>
</evidence>
<sequence length="114" mass="12908">MPAEPPKGAAVLSKTITTRKRRLAEHKSIPVSATHGSPLPCKTSKVVPVYSGTIHVTKSSPQQRTNPKITEQHRQKRREQWRQQQRQRRQQKASMTITVTELMCANDSSVLLEL</sequence>
<protein>
    <submittedName>
        <fullName evidence="2">MAGE 2</fullName>
    </submittedName>
</protein>
<dbReference type="AlphaFoldDB" id="A0A498LUR7"/>
<feature type="compositionally biased region" description="Basic residues" evidence="1">
    <location>
        <begin position="82"/>
        <end position="91"/>
    </location>
</feature>
<feature type="region of interest" description="Disordered" evidence="1">
    <location>
        <begin position="1"/>
        <end position="42"/>
    </location>
</feature>
<organism evidence="2 3">
    <name type="scientific">Labeo rohita</name>
    <name type="common">Indian major carp</name>
    <name type="synonym">Cyprinus rohita</name>
    <dbReference type="NCBI Taxonomy" id="84645"/>
    <lineage>
        <taxon>Eukaryota</taxon>
        <taxon>Metazoa</taxon>
        <taxon>Chordata</taxon>
        <taxon>Craniata</taxon>
        <taxon>Vertebrata</taxon>
        <taxon>Euteleostomi</taxon>
        <taxon>Actinopterygii</taxon>
        <taxon>Neopterygii</taxon>
        <taxon>Teleostei</taxon>
        <taxon>Ostariophysi</taxon>
        <taxon>Cypriniformes</taxon>
        <taxon>Cyprinidae</taxon>
        <taxon>Labeoninae</taxon>
        <taxon>Labeonini</taxon>
        <taxon>Labeo</taxon>
    </lineage>
</organism>
<feature type="compositionally biased region" description="Polar residues" evidence="1">
    <location>
        <begin position="54"/>
        <end position="69"/>
    </location>
</feature>
<reference evidence="2 3" key="1">
    <citation type="submission" date="2018-03" db="EMBL/GenBank/DDBJ databases">
        <title>Draft genome sequence of Rohu Carp (Labeo rohita).</title>
        <authorList>
            <person name="Das P."/>
            <person name="Kushwaha B."/>
            <person name="Joshi C.G."/>
            <person name="Kumar D."/>
            <person name="Nagpure N.S."/>
            <person name="Sahoo L."/>
            <person name="Das S.P."/>
            <person name="Bit A."/>
            <person name="Patnaik S."/>
            <person name="Meher P.K."/>
            <person name="Jayasankar P."/>
            <person name="Koringa P.G."/>
            <person name="Patel N.V."/>
            <person name="Hinsu A.T."/>
            <person name="Kumar R."/>
            <person name="Pandey M."/>
            <person name="Agarwal S."/>
            <person name="Srivastava S."/>
            <person name="Singh M."/>
            <person name="Iquebal M.A."/>
            <person name="Jaiswal S."/>
            <person name="Angadi U.B."/>
            <person name="Kumar N."/>
            <person name="Raza M."/>
            <person name="Shah T.M."/>
            <person name="Rai A."/>
            <person name="Jena J.K."/>
        </authorList>
    </citation>
    <scope>NUCLEOTIDE SEQUENCE [LARGE SCALE GENOMIC DNA]</scope>
    <source>
        <strain evidence="2">DASCIFA01</strain>
        <tissue evidence="2">Testis</tissue>
    </source>
</reference>
<comment type="caution">
    <text evidence="2">The sequence shown here is derived from an EMBL/GenBank/DDBJ whole genome shotgun (WGS) entry which is preliminary data.</text>
</comment>
<evidence type="ECO:0000256" key="1">
    <source>
        <dbReference type="SAM" id="MobiDB-lite"/>
    </source>
</evidence>
<accession>A0A498LUR7</accession>
<evidence type="ECO:0000313" key="3">
    <source>
        <dbReference type="Proteomes" id="UP000290572"/>
    </source>
</evidence>
<keyword evidence="3" id="KW-1185">Reference proteome</keyword>
<proteinExistence type="predicted"/>